<evidence type="ECO:0000259" key="4">
    <source>
        <dbReference type="PROSITE" id="PS50076"/>
    </source>
</evidence>
<keyword evidence="6" id="KW-1185">Reference proteome</keyword>
<dbReference type="GO" id="GO:0051087">
    <property type="term" value="F:protein-folding chaperone binding"/>
    <property type="evidence" value="ECO:0007669"/>
    <property type="project" value="TreeGrafter"/>
</dbReference>
<dbReference type="RefSeq" id="WP_123846231.1">
    <property type="nucleotide sequence ID" value="NZ_RPDH01000001.1"/>
</dbReference>
<accession>A0A3N4PYC2</accession>
<dbReference type="InterPro" id="IPR036869">
    <property type="entry name" value="J_dom_sf"/>
</dbReference>
<organism evidence="5 6">
    <name type="scientific">Chitinophaga lutea</name>
    <dbReference type="NCBI Taxonomy" id="2488634"/>
    <lineage>
        <taxon>Bacteria</taxon>
        <taxon>Pseudomonadati</taxon>
        <taxon>Bacteroidota</taxon>
        <taxon>Chitinophagia</taxon>
        <taxon>Chitinophagales</taxon>
        <taxon>Chitinophagaceae</taxon>
        <taxon>Chitinophaga</taxon>
    </lineage>
</organism>
<dbReference type="PANTHER" id="PTHR44360:SF1">
    <property type="entry name" value="DNAJ HOMOLOG SUBFAMILY B MEMBER 9"/>
    <property type="match status" value="1"/>
</dbReference>
<evidence type="ECO:0000313" key="6">
    <source>
        <dbReference type="Proteomes" id="UP000278351"/>
    </source>
</evidence>
<proteinExistence type="predicted"/>
<dbReference type="PANTHER" id="PTHR44360">
    <property type="entry name" value="DNAJ HOMOLOG SUBFAMILY B MEMBER 9"/>
    <property type="match status" value="1"/>
</dbReference>
<reference evidence="5 6" key="1">
    <citation type="submission" date="2018-11" db="EMBL/GenBank/DDBJ databases">
        <title>Chitinophaga lutea sp.nov., isolate from arsenic contaminated soil.</title>
        <authorList>
            <person name="Zong Y."/>
        </authorList>
    </citation>
    <scope>NUCLEOTIDE SEQUENCE [LARGE SCALE GENOMIC DNA]</scope>
    <source>
        <strain evidence="5 6">ZY74</strain>
    </source>
</reference>
<keyword evidence="3" id="KW-0812">Transmembrane</keyword>
<dbReference type="Proteomes" id="UP000278351">
    <property type="component" value="Unassembled WGS sequence"/>
</dbReference>
<dbReference type="GO" id="GO:0051787">
    <property type="term" value="F:misfolded protein binding"/>
    <property type="evidence" value="ECO:0007669"/>
    <property type="project" value="TreeGrafter"/>
</dbReference>
<feature type="domain" description="J" evidence="4">
    <location>
        <begin position="3"/>
        <end position="68"/>
    </location>
</feature>
<dbReference type="PROSITE" id="PS00636">
    <property type="entry name" value="DNAJ_1"/>
    <property type="match status" value="1"/>
</dbReference>
<evidence type="ECO:0000256" key="2">
    <source>
        <dbReference type="SAM" id="MobiDB-lite"/>
    </source>
</evidence>
<dbReference type="AlphaFoldDB" id="A0A3N4PYC2"/>
<feature type="transmembrane region" description="Helical" evidence="3">
    <location>
        <begin position="111"/>
        <end position="130"/>
    </location>
</feature>
<evidence type="ECO:0000313" key="5">
    <source>
        <dbReference type="EMBL" id="RPE13712.1"/>
    </source>
</evidence>
<dbReference type="InterPro" id="IPR001623">
    <property type="entry name" value="DnaJ_domain"/>
</dbReference>
<dbReference type="SUPFAM" id="SSF46565">
    <property type="entry name" value="Chaperone J-domain"/>
    <property type="match status" value="1"/>
</dbReference>
<name>A0A3N4PYC2_9BACT</name>
<keyword evidence="3" id="KW-0472">Membrane</keyword>
<keyword evidence="1" id="KW-0143">Chaperone</keyword>
<dbReference type="OrthoDB" id="9779622at2"/>
<dbReference type="CDD" id="cd06257">
    <property type="entry name" value="DnaJ"/>
    <property type="match status" value="1"/>
</dbReference>
<keyword evidence="3" id="KW-1133">Transmembrane helix</keyword>
<feature type="region of interest" description="Disordered" evidence="2">
    <location>
        <begin position="79"/>
        <end position="102"/>
    </location>
</feature>
<dbReference type="Gene3D" id="1.10.287.110">
    <property type="entry name" value="DnaJ domain"/>
    <property type="match status" value="1"/>
</dbReference>
<sequence>MRDYYSILGVSEHAAQHQIKSAFRKLCMEYHPDKTGGNKTLEEKFRQILAAYEVLGDPASRSRYDQRLAWQRSAAASRPAAEQPVYTSPPPRQPAAPPVQADKPVNMPRKAMLFTAVGLCFFFVLLYFFGPAPKDPNAPDENAVTPPPVISSLFPKATDEDPFVLLPGQERQRLGAILAGSDTTHRFVNMDADDIPELVAGGYLFATTDGETYRLVFHYDGAMYVQQNLLYLYFNDLLGAYRSCYRCAVAGLPNDESIAEIRMVYDSGRVVFPEHDKYRSIAILENLQHLFKKGIPPTDSRGHDDGTRKELLRHFIAYHFNQRDPAVTKALFEQLYTGTDKETIRRDLAGMVDVLEKRITSAAATQ</sequence>
<gene>
    <name evidence="5" type="ORF">EGT74_09420</name>
</gene>
<dbReference type="InterPro" id="IPR018253">
    <property type="entry name" value="DnaJ_domain_CS"/>
</dbReference>
<dbReference type="Pfam" id="PF00226">
    <property type="entry name" value="DnaJ"/>
    <property type="match status" value="1"/>
</dbReference>
<dbReference type="EMBL" id="RPDH01000001">
    <property type="protein sequence ID" value="RPE13712.1"/>
    <property type="molecule type" value="Genomic_DNA"/>
</dbReference>
<evidence type="ECO:0000256" key="3">
    <source>
        <dbReference type="SAM" id="Phobius"/>
    </source>
</evidence>
<dbReference type="GO" id="GO:0036503">
    <property type="term" value="P:ERAD pathway"/>
    <property type="evidence" value="ECO:0007669"/>
    <property type="project" value="TreeGrafter"/>
</dbReference>
<dbReference type="InterPro" id="IPR051948">
    <property type="entry name" value="Hsp70_co-chaperone_J-domain"/>
</dbReference>
<dbReference type="SMART" id="SM00271">
    <property type="entry name" value="DnaJ"/>
    <property type="match status" value="1"/>
</dbReference>
<dbReference type="PRINTS" id="PR00625">
    <property type="entry name" value="JDOMAIN"/>
</dbReference>
<dbReference type="PROSITE" id="PS50076">
    <property type="entry name" value="DNAJ_2"/>
    <property type="match status" value="1"/>
</dbReference>
<feature type="compositionally biased region" description="Pro residues" evidence="2">
    <location>
        <begin position="87"/>
        <end position="97"/>
    </location>
</feature>
<comment type="caution">
    <text evidence="5">The sequence shown here is derived from an EMBL/GenBank/DDBJ whole genome shotgun (WGS) entry which is preliminary data.</text>
</comment>
<protein>
    <submittedName>
        <fullName evidence="5">J domain-containing protein</fullName>
    </submittedName>
</protein>
<evidence type="ECO:0000256" key="1">
    <source>
        <dbReference type="ARBA" id="ARBA00023186"/>
    </source>
</evidence>